<organism evidence="2 3">
    <name type="scientific">Araneus ventricosus</name>
    <name type="common">Orbweaver spider</name>
    <name type="synonym">Epeira ventricosa</name>
    <dbReference type="NCBI Taxonomy" id="182803"/>
    <lineage>
        <taxon>Eukaryota</taxon>
        <taxon>Metazoa</taxon>
        <taxon>Ecdysozoa</taxon>
        <taxon>Arthropoda</taxon>
        <taxon>Chelicerata</taxon>
        <taxon>Arachnida</taxon>
        <taxon>Araneae</taxon>
        <taxon>Araneomorphae</taxon>
        <taxon>Entelegynae</taxon>
        <taxon>Araneoidea</taxon>
        <taxon>Araneidae</taxon>
        <taxon>Araneus</taxon>
    </lineage>
</organism>
<keyword evidence="3" id="KW-1185">Reference proteome</keyword>
<evidence type="ECO:0000256" key="1">
    <source>
        <dbReference type="SAM" id="MobiDB-lite"/>
    </source>
</evidence>
<evidence type="ECO:0000313" key="3">
    <source>
        <dbReference type="Proteomes" id="UP000499080"/>
    </source>
</evidence>
<accession>A0A4Y2QSS3</accession>
<dbReference type="Proteomes" id="UP000499080">
    <property type="component" value="Unassembled WGS sequence"/>
</dbReference>
<proteinExistence type="predicted"/>
<feature type="compositionally biased region" description="Polar residues" evidence="1">
    <location>
        <begin position="38"/>
        <end position="53"/>
    </location>
</feature>
<feature type="region of interest" description="Disordered" evidence="1">
    <location>
        <begin position="1"/>
        <end position="53"/>
    </location>
</feature>
<dbReference type="EMBL" id="BGPR01014709">
    <property type="protein sequence ID" value="GBN66348.1"/>
    <property type="molecule type" value="Genomic_DNA"/>
</dbReference>
<evidence type="ECO:0000313" key="2">
    <source>
        <dbReference type="EMBL" id="GBN66348.1"/>
    </source>
</evidence>
<comment type="caution">
    <text evidence="2">The sequence shown here is derived from an EMBL/GenBank/DDBJ whole genome shotgun (WGS) entry which is preliminary data.</text>
</comment>
<name>A0A4Y2QSS3_ARAVE</name>
<dbReference type="AlphaFoldDB" id="A0A4Y2QSS3"/>
<sequence>MATQKSYQTLHSLAHSRFSPRENNTTSHADDRPPTELYTEQSCAGPSTEGNEQTIKSNSLHELRRNGCQRCCAPAERLRKKRDKLSREIRRQSCIYGNPIDTSLAPGRYAADYYVPDVTNPHYATATLAQNAIYCERVLGSGRDRLSLWFLTGVHLQTRQDRHSRERRSFCGSQRTVCAGEDSHSSR</sequence>
<reference evidence="2 3" key="1">
    <citation type="journal article" date="2019" name="Sci. Rep.">
        <title>Orb-weaving spider Araneus ventricosus genome elucidates the spidroin gene catalogue.</title>
        <authorList>
            <person name="Kono N."/>
            <person name="Nakamura H."/>
            <person name="Ohtoshi R."/>
            <person name="Moran D.A.P."/>
            <person name="Shinohara A."/>
            <person name="Yoshida Y."/>
            <person name="Fujiwara M."/>
            <person name="Mori M."/>
            <person name="Tomita M."/>
            <person name="Arakawa K."/>
        </authorList>
    </citation>
    <scope>NUCLEOTIDE SEQUENCE [LARGE SCALE GENOMIC DNA]</scope>
</reference>
<gene>
    <name evidence="2" type="ORF">AVEN_191971_1</name>
</gene>
<protein>
    <submittedName>
        <fullName evidence="2">Uncharacterized protein</fullName>
    </submittedName>
</protein>
<feature type="compositionally biased region" description="Polar residues" evidence="1">
    <location>
        <begin position="1"/>
        <end position="11"/>
    </location>
</feature>